<organism evidence="3">
    <name type="scientific">Prunus dulcis</name>
    <name type="common">Almond</name>
    <name type="synonym">Amygdalus dulcis</name>
    <dbReference type="NCBI Taxonomy" id="3755"/>
    <lineage>
        <taxon>Eukaryota</taxon>
        <taxon>Viridiplantae</taxon>
        <taxon>Streptophyta</taxon>
        <taxon>Embryophyta</taxon>
        <taxon>Tracheophyta</taxon>
        <taxon>Spermatophyta</taxon>
        <taxon>Magnoliopsida</taxon>
        <taxon>eudicotyledons</taxon>
        <taxon>Gunneridae</taxon>
        <taxon>Pentapetalae</taxon>
        <taxon>rosids</taxon>
        <taxon>fabids</taxon>
        <taxon>Rosales</taxon>
        <taxon>Rosaceae</taxon>
        <taxon>Amygdaloideae</taxon>
        <taxon>Amygdaleae</taxon>
        <taxon>Prunus</taxon>
    </lineage>
</organism>
<feature type="domain" description="Very-long-chain aldehyde decarbonylase CER1-like C-terminal" evidence="2">
    <location>
        <begin position="134"/>
        <end position="183"/>
    </location>
</feature>
<reference evidence="3" key="1">
    <citation type="journal article" date="2019" name="Science">
        <title>Mutation of a bHLH transcription factor allowed almond domestication.</title>
        <authorList>
            <person name="Sanchez-Perez R."/>
            <person name="Pavan S."/>
            <person name="Mazzeo R."/>
            <person name="Moldovan C."/>
            <person name="Aiese Cigliano R."/>
            <person name="Del Cueto J."/>
            <person name="Ricciardi F."/>
            <person name="Lotti C."/>
            <person name="Ricciardi L."/>
            <person name="Dicenta F."/>
            <person name="Lopez-Marques R.L."/>
            <person name="Lindberg Moller B."/>
        </authorList>
    </citation>
    <scope>NUCLEOTIDE SEQUENCE</scope>
</reference>
<comment type="subcellular location">
    <subcellularLocation>
        <location evidence="1">Membrane</location>
        <topology evidence="1">Multi-pass membrane protein</topology>
    </subcellularLocation>
</comment>
<dbReference type="Pfam" id="PF12076">
    <property type="entry name" value="CER1-like_C"/>
    <property type="match status" value="2"/>
</dbReference>
<proteinExistence type="predicted"/>
<gene>
    <name evidence="3" type="ORF">Prudu_006248</name>
</gene>
<dbReference type="GO" id="GO:0016020">
    <property type="term" value="C:membrane"/>
    <property type="evidence" value="ECO:0007669"/>
    <property type="project" value="UniProtKB-SubCell"/>
</dbReference>
<evidence type="ECO:0000256" key="1">
    <source>
        <dbReference type="ARBA" id="ARBA00004141"/>
    </source>
</evidence>
<evidence type="ECO:0000259" key="2">
    <source>
        <dbReference type="Pfam" id="PF12076"/>
    </source>
</evidence>
<dbReference type="AlphaFoldDB" id="A0A4Y1QZD6"/>
<accession>A0A4Y1QZD6</accession>
<dbReference type="InterPro" id="IPR021940">
    <property type="entry name" value="CER1-like_C"/>
</dbReference>
<evidence type="ECO:0000313" key="3">
    <source>
        <dbReference type="EMBL" id="BBG97205.1"/>
    </source>
</evidence>
<protein>
    <recommendedName>
        <fullName evidence="2">Very-long-chain aldehyde decarbonylase CER1-like C-terminal domain-containing protein</fullName>
    </recommendedName>
</protein>
<sequence length="193" mass="21643">MDGEELNRYGGVYVHRHPHLKIRIVDGSSLAVAITLNTIPKGTTQVLLRGNLTKVAHAVAFALCQKGIQITTLHHDEYLKLTKSLNGMESGLVLAKSYAHKIWLVGDGLSEEEQLRAPKGTLFFLSPNSHQKNCNWLPRRVMSAWRIAGIVHALEGWKEHECGYNMSNIDKVWQATLQRGFQPLIISTTHTKN</sequence>
<feature type="domain" description="Very-long-chain aldehyde decarbonylase CER1-like C-terminal" evidence="2">
    <location>
        <begin position="46"/>
        <end position="124"/>
    </location>
</feature>
<name>A0A4Y1QZD6_PRUDU</name>
<dbReference type="EMBL" id="AP019298">
    <property type="protein sequence ID" value="BBG97205.1"/>
    <property type="molecule type" value="Genomic_DNA"/>
</dbReference>